<dbReference type="AlphaFoldDB" id="A0ABD5NQV8"/>
<feature type="compositionally biased region" description="Low complexity" evidence="1">
    <location>
        <begin position="687"/>
        <end position="697"/>
    </location>
</feature>
<dbReference type="Proteomes" id="UP001595846">
    <property type="component" value="Unassembled WGS sequence"/>
</dbReference>
<dbReference type="GeneID" id="73902473"/>
<feature type="region of interest" description="Disordered" evidence="1">
    <location>
        <begin position="1059"/>
        <end position="1093"/>
    </location>
</feature>
<accession>A0ABD5NQV8</accession>
<feature type="region of interest" description="Disordered" evidence="1">
    <location>
        <begin position="625"/>
        <end position="703"/>
    </location>
</feature>
<dbReference type="RefSeq" id="WP_256533356.1">
    <property type="nucleotide sequence ID" value="NZ_CP101824.1"/>
</dbReference>
<proteinExistence type="predicted"/>
<sequence>MSGPPQLGDRDQEAVFEELIERADAYTEGWDPQTPDAGRALVRIFSGFEADLRTRLAELPAKHRLAFLDALDFDRRPPQAATAPLSFQVSTDLDRNVAIPAGTQAVAETEPGSPQLFELPQDGGFEATGARITDVVTVDPSADRIVFHDDLPAGDGPVRLFAGDDRQDHALYLGSADALTLDAGSSFSIALTVSGDADRVFDAVEWEYYGIGPDGSAGWHLLDESTEGDRPDEDVGVEQLQERLQSRSTTNDPATADGRRSARAFTLPGPTVEHAVDGTTSRWIRCRRRPSCRSVSATIRSIEIHVGSAEGHEPDQLLANDVPLSPSEPIRPFGRMPHPPATFYVSCEEAFTKPGGIVDLEFVTPDTTQEDATASNESTDEESRTQQTAVVGGPPHLSWEYWNGEGWTRLASVEDETAALTTGGRVSFTVPDDLEPTTVSGHENVWVRCRLVSGSYGRPQFSVTDDGARGQPVSEPDEPVFDELTIHYDRGEHPFETVRRHDNAAYSDDLADRPGSYPAFCDLSDETQTVYFGFDDTVRDGPLTLFVPIEDATYPPTFDTGVQWEYCTDPAADEWESLDVSDRTAGLTERGIVTFTLPTPTRSMPRFGRERHWIRARLTKDEFDRPDASTAAEAGSLVFDGDDSSGSRDGATGSASGADPAPSAIDSAPLPSDSEPSEGVPAASMDPGAATSTTARTAPPPVLDGLHLNTQWAYNTTTIENEILGSSDGSHEQSFGCSHAPLIDVEVWVDEHSALSAGERRRLRQTRPEDVDPEYDARGECTAFWVRWESVSDFLASGPMDRHYVSNRTLGVVQFGDGDAGAIPPAGTDNVRATFTTGGGRDGIVDAGTITTLNSAIALVESVTNPMPADGGADTESTDSLVDRATNRLKHRGRAVTPRDYEQVATAAFPELAVVACDPSLDRRAGEPRVTVLIVPQTEREKPVPSMALKHRVRDVLCERAPASLVADEAADIVVRGPNYCELSVEATVRATAVKSVSQLKRTVEARLDDYLHPLSGDDGTGWAFGELPDAASLAEIVADVEAVADVLAFDVALSGPGTRRQLSHHDDGPSLPRDTLPCSGAHDLTVTVEGDP</sequence>
<comment type="caution">
    <text evidence="2">The sequence shown here is derived from an EMBL/GenBank/DDBJ whole genome shotgun (WGS) entry which is preliminary data.</text>
</comment>
<feature type="compositionally biased region" description="Polar residues" evidence="1">
    <location>
        <begin position="368"/>
        <end position="377"/>
    </location>
</feature>
<dbReference type="EMBL" id="JBHSAQ010000012">
    <property type="protein sequence ID" value="MFC3959396.1"/>
    <property type="molecule type" value="Genomic_DNA"/>
</dbReference>
<evidence type="ECO:0000256" key="1">
    <source>
        <dbReference type="SAM" id="MobiDB-lite"/>
    </source>
</evidence>
<keyword evidence="3" id="KW-1185">Reference proteome</keyword>
<feature type="compositionally biased region" description="Low complexity" evidence="1">
    <location>
        <begin position="647"/>
        <end position="674"/>
    </location>
</feature>
<feature type="region of interest" description="Disordered" evidence="1">
    <location>
        <begin position="220"/>
        <end position="259"/>
    </location>
</feature>
<organism evidence="2 3">
    <name type="scientific">Halovivax cerinus</name>
    <dbReference type="NCBI Taxonomy" id="1487865"/>
    <lineage>
        <taxon>Archaea</taxon>
        <taxon>Methanobacteriati</taxon>
        <taxon>Methanobacteriota</taxon>
        <taxon>Stenosarchaea group</taxon>
        <taxon>Halobacteria</taxon>
        <taxon>Halobacteriales</taxon>
        <taxon>Natrialbaceae</taxon>
        <taxon>Halovivax</taxon>
    </lineage>
</organism>
<evidence type="ECO:0000313" key="3">
    <source>
        <dbReference type="Proteomes" id="UP001595846"/>
    </source>
</evidence>
<reference evidence="2 3" key="1">
    <citation type="journal article" date="2019" name="Int. J. Syst. Evol. Microbiol.">
        <title>The Global Catalogue of Microorganisms (GCM) 10K type strain sequencing project: providing services to taxonomists for standard genome sequencing and annotation.</title>
        <authorList>
            <consortium name="The Broad Institute Genomics Platform"/>
            <consortium name="The Broad Institute Genome Sequencing Center for Infectious Disease"/>
            <person name="Wu L."/>
            <person name="Ma J."/>
        </authorList>
    </citation>
    <scope>NUCLEOTIDE SEQUENCE [LARGE SCALE GENOMIC DNA]</scope>
    <source>
        <strain evidence="2 3">IBRC-M 10256</strain>
    </source>
</reference>
<gene>
    <name evidence="2" type="ORF">ACFOUR_13610</name>
</gene>
<feature type="region of interest" description="Disordered" evidence="1">
    <location>
        <begin position="368"/>
        <end position="395"/>
    </location>
</feature>
<name>A0ABD5NQV8_9EURY</name>
<evidence type="ECO:0000313" key="2">
    <source>
        <dbReference type="EMBL" id="MFC3959396.1"/>
    </source>
</evidence>
<protein>
    <submittedName>
        <fullName evidence="2">Baseplate J/gp47 family protein</fullName>
    </submittedName>
</protein>